<dbReference type="AlphaFoldDB" id="A0ABC8UQF9"/>
<keyword evidence="3" id="KW-0378">Hydrolase</keyword>
<gene>
    <name evidence="5" type="ORF">ILEXP_LOCUS53565</name>
</gene>
<evidence type="ECO:0000256" key="1">
    <source>
        <dbReference type="ARBA" id="ARBA00012247"/>
    </source>
</evidence>
<dbReference type="GO" id="GO:0008889">
    <property type="term" value="F:glycerophosphodiester phosphodiesterase activity"/>
    <property type="evidence" value="ECO:0007669"/>
    <property type="project" value="UniProtKB-EC"/>
</dbReference>
<name>A0ABC8UQF9_9AQUA</name>
<sequence length="140" mass="15366">MQSNLPRNPTNKNKSKLVTLSEFLELAKTKAVTGVLINIINAAYLASEKVLSITDDVASALSNATFVKLSTQKVLIQSDDSSVLTKFKDVPTYRRVLNIEEKISDAPRSSFQLVLAQTRCRGAPVRISSGVSVEELRLML</sequence>
<organism evidence="5 6">
    <name type="scientific">Ilex paraguariensis</name>
    <name type="common">yerba mate</name>
    <dbReference type="NCBI Taxonomy" id="185542"/>
    <lineage>
        <taxon>Eukaryota</taxon>
        <taxon>Viridiplantae</taxon>
        <taxon>Streptophyta</taxon>
        <taxon>Embryophyta</taxon>
        <taxon>Tracheophyta</taxon>
        <taxon>Spermatophyta</taxon>
        <taxon>Magnoliopsida</taxon>
        <taxon>eudicotyledons</taxon>
        <taxon>Gunneridae</taxon>
        <taxon>Pentapetalae</taxon>
        <taxon>asterids</taxon>
        <taxon>campanulids</taxon>
        <taxon>Aquifoliales</taxon>
        <taxon>Aquifoliaceae</taxon>
        <taxon>Ilex</taxon>
    </lineage>
</organism>
<keyword evidence="6" id="KW-1185">Reference proteome</keyword>
<dbReference type="Proteomes" id="UP001642360">
    <property type="component" value="Unassembled WGS sequence"/>
</dbReference>
<evidence type="ECO:0000256" key="2">
    <source>
        <dbReference type="ARBA" id="ARBA00022798"/>
    </source>
</evidence>
<protein>
    <recommendedName>
        <fullName evidence="1">glycerophosphodiester phosphodiesterase</fullName>
        <ecNumber evidence="1">3.1.4.46</ecNumber>
    </recommendedName>
</protein>
<dbReference type="InterPro" id="IPR017946">
    <property type="entry name" value="PLC-like_Pdiesterase_TIM-brl"/>
</dbReference>
<accession>A0ABC8UQF9</accession>
<evidence type="ECO:0000313" key="5">
    <source>
        <dbReference type="EMBL" id="CAK9183302.1"/>
    </source>
</evidence>
<keyword evidence="2" id="KW-0319">Glycerol metabolism</keyword>
<dbReference type="GO" id="GO:0006071">
    <property type="term" value="P:glycerol metabolic process"/>
    <property type="evidence" value="ECO:0007669"/>
    <property type="project" value="UniProtKB-KW"/>
</dbReference>
<dbReference type="EC" id="3.1.4.46" evidence="1"/>
<dbReference type="PANTHER" id="PTHR43620">
    <property type="entry name" value="GLYCEROPHOSPHORYL DIESTER PHOSPHODIESTERASE"/>
    <property type="match status" value="1"/>
</dbReference>
<evidence type="ECO:0000256" key="4">
    <source>
        <dbReference type="ARBA" id="ARBA00047512"/>
    </source>
</evidence>
<dbReference type="EMBL" id="CAUOFW020008613">
    <property type="protein sequence ID" value="CAK9183302.1"/>
    <property type="molecule type" value="Genomic_DNA"/>
</dbReference>
<reference evidence="5 6" key="1">
    <citation type="submission" date="2024-02" db="EMBL/GenBank/DDBJ databases">
        <authorList>
            <person name="Vignale AGUSTIN F."/>
            <person name="Sosa J E."/>
            <person name="Modenutti C."/>
        </authorList>
    </citation>
    <scope>NUCLEOTIDE SEQUENCE [LARGE SCALE GENOMIC DNA]</scope>
</reference>
<proteinExistence type="predicted"/>
<dbReference type="Gene3D" id="3.20.20.190">
    <property type="entry name" value="Phosphatidylinositol (PI) phosphodiesterase"/>
    <property type="match status" value="1"/>
</dbReference>
<evidence type="ECO:0000313" key="6">
    <source>
        <dbReference type="Proteomes" id="UP001642360"/>
    </source>
</evidence>
<dbReference type="SUPFAM" id="SSF51695">
    <property type="entry name" value="PLC-like phosphodiesterases"/>
    <property type="match status" value="1"/>
</dbReference>
<comment type="catalytic activity">
    <reaction evidence="4">
        <text>a sn-glycero-3-phosphodiester + H2O = an alcohol + sn-glycerol 3-phosphate + H(+)</text>
        <dbReference type="Rhea" id="RHEA:12969"/>
        <dbReference type="ChEBI" id="CHEBI:15377"/>
        <dbReference type="ChEBI" id="CHEBI:15378"/>
        <dbReference type="ChEBI" id="CHEBI:30879"/>
        <dbReference type="ChEBI" id="CHEBI:57597"/>
        <dbReference type="ChEBI" id="CHEBI:83408"/>
        <dbReference type="EC" id="3.1.4.46"/>
    </reaction>
</comment>
<comment type="caution">
    <text evidence="5">The sequence shown here is derived from an EMBL/GenBank/DDBJ whole genome shotgun (WGS) entry which is preliminary data.</text>
</comment>
<dbReference type="PANTHER" id="PTHR43620:SF44">
    <property type="entry name" value="GLYCEROPHOSPHODIESTER PHOSPHODIESTERASE GDPDL6-RELATED"/>
    <property type="match status" value="1"/>
</dbReference>
<evidence type="ECO:0000256" key="3">
    <source>
        <dbReference type="ARBA" id="ARBA00022801"/>
    </source>
</evidence>